<organism evidence="1 2">
    <name type="scientific">Athelia psychrophila</name>
    <dbReference type="NCBI Taxonomy" id="1759441"/>
    <lineage>
        <taxon>Eukaryota</taxon>
        <taxon>Fungi</taxon>
        <taxon>Dikarya</taxon>
        <taxon>Basidiomycota</taxon>
        <taxon>Agaricomycotina</taxon>
        <taxon>Agaricomycetes</taxon>
        <taxon>Agaricomycetidae</taxon>
        <taxon>Atheliales</taxon>
        <taxon>Atheliaceae</taxon>
        <taxon>Athelia</taxon>
    </lineage>
</organism>
<reference evidence="1 2" key="1">
    <citation type="journal article" date="2016" name="Mol. Biol. Evol.">
        <title>Comparative Genomics of Early-Diverging Mushroom-Forming Fungi Provides Insights into the Origins of Lignocellulose Decay Capabilities.</title>
        <authorList>
            <person name="Nagy L.G."/>
            <person name="Riley R."/>
            <person name="Tritt A."/>
            <person name="Adam C."/>
            <person name="Daum C."/>
            <person name="Floudas D."/>
            <person name="Sun H."/>
            <person name="Yadav J.S."/>
            <person name="Pangilinan J."/>
            <person name="Larsson K.H."/>
            <person name="Matsuura K."/>
            <person name="Barry K."/>
            <person name="Labutti K."/>
            <person name="Kuo R."/>
            <person name="Ohm R.A."/>
            <person name="Bhattacharya S.S."/>
            <person name="Shirouzu T."/>
            <person name="Yoshinaga Y."/>
            <person name="Martin F.M."/>
            <person name="Grigoriev I.V."/>
            <person name="Hibbett D.S."/>
        </authorList>
    </citation>
    <scope>NUCLEOTIDE SEQUENCE [LARGE SCALE GENOMIC DNA]</scope>
    <source>
        <strain evidence="1 2">CBS 109695</strain>
    </source>
</reference>
<name>A0A166NJR5_9AGAM</name>
<dbReference type="EMBL" id="KV417522">
    <property type="protein sequence ID" value="KZP25084.1"/>
    <property type="molecule type" value="Genomic_DNA"/>
</dbReference>
<keyword evidence="2" id="KW-1185">Reference proteome</keyword>
<proteinExistence type="predicted"/>
<gene>
    <name evidence="1" type="ORF">FIBSPDRAFT_929385</name>
</gene>
<dbReference type="AlphaFoldDB" id="A0A166NJR5"/>
<dbReference type="OrthoDB" id="2269034at2759"/>
<sequence length="298" mass="33110">MTTRQSSLASDISAAVTALETKVGELEAQEFRLAPELKACRESLKSTRASLASMVKFQRNSRAPVLLLPPEILGYIFEIVVNGRTRPFQHLPMLLSGICRVWREVSISNPHLWTNIRVGTDKPKALSDLYFQRSKACDLNVYYVHEAPIPGTFKPASLSLHRCRRLFMKFNYPATAECILRMMTAEAAPRLRGFQVSLDDSAGGTSGLCDDGAMQPQFNGHAPALRTCTINGMRPLKSRTLLKTSTQFEWKTSHVEDESSPQDIPSNCAGGAARSLKYMVLEGIIIGHWAHGEKPYEN</sequence>
<dbReference type="Gene3D" id="1.20.1280.50">
    <property type="match status" value="1"/>
</dbReference>
<evidence type="ECO:0000313" key="1">
    <source>
        <dbReference type="EMBL" id="KZP25084.1"/>
    </source>
</evidence>
<dbReference type="Proteomes" id="UP000076532">
    <property type="component" value="Unassembled WGS sequence"/>
</dbReference>
<accession>A0A166NJR5</accession>
<protein>
    <submittedName>
        <fullName evidence="1">Uncharacterized protein</fullName>
    </submittedName>
</protein>
<dbReference type="STRING" id="436010.A0A166NJR5"/>
<evidence type="ECO:0000313" key="2">
    <source>
        <dbReference type="Proteomes" id="UP000076532"/>
    </source>
</evidence>